<dbReference type="SUPFAM" id="SSF53271">
    <property type="entry name" value="PRTase-like"/>
    <property type="match status" value="1"/>
</dbReference>
<dbReference type="InterPro" id="IPR000836">
    <property type="entry name" value="PRTase_dom"/>
</dbReference>
<proteinExistence type="inferred from homology"/>
<dbReference type="InterPro" id="IPR029057">
    <property type="entry name" value="PRTase-like"/>
</dbReference>
<dbReference type="EMBL" id="CP043420">
    <property type="protein sequence ID" value="QEL12773.1"/>
    <property type="molecule type" value="Genomic_DNA"/>
</dbReference>
<dbReference type="PANTHER" id="PTHR47505">
    <property type="entry name" value="DNA UTILIZATION PROTEIN YHGH"/>
    <property type="match status" value="1"/>
</dbReference>
<evidence type="ECO:0000256" key="1">
    <source>
        <dbReference type="ARBA" id="ARBA00008007"/>
    </source>
</evidence>
<protein>
    <submittedName>
        <fullName evidence="2">ComF family protein</fullName>
    </submittedName>
</protein>
<accession>A0A5C1A558</accession>
<dbReference type="InterPro" id="IPR051910">
    <property type="entry name" value="ComF/GntX_DNA_util-trans"/>
</dbReference>
<name>A0A5C1A558_9GAMM</name>
<dbReference type="PANTHER" id="PTHR47505:SF1">
    <property type="entry name" value="DNA UTILIZATION PROTEIN YHGH"/>
    <property type="match status" value="1"/>
</dbReference>
<dbReference type="Gene3D" id="3.40.50.2020">
    <property type="match status" value="1"/>
</dbReference>
<evidence type="ECO:0000313" key="3">
    <source>
        <dbReference type="Proteomes" id="UP000322553"/>
    </source>
</evidence>
<dbReference type="Proteomes" id="UP000322553">
    <property type="component" value="Chromosome"/>
</dbReference>
<dbReference type="CDD" id="cd06223">
    <property type="entry name" value="PRTases_typeI"/>
    <property type="match status" value="1"/>
</dbReference>
<dbReference type="AlphaFoldDB" id="A0A5C1A558"/>
<evidence type="ECO:0000313" key="2">
    <source>
        <dbReference type="EMBL" id="QEL12773.1"/>
    </source>
</evidence>
<organism evidence="2 3">
    <name type="scientific">Kushneria phosphatilytica</name>
    <dbReference type="NCBI Taxonomy" id="657387"/>
    <lineage>
        <taxon>Bacteria</taxon>
        <taxon>Pseudomonadati</taxon>
        <taxon>Pseudomonadota</taxon>
        <taxon>Gammaproteobacteria</taxon>
        <taxon>Oceanospirillales</taxon>
        <taxon>Halomonadaceae</taxon>
        <taxon>Kushneria</taxon>
    </lineage>
</organism>
<dbReference type="OrthoDB" id="9793412at2"/>
<gene>
    <name evidence="2" type="ORF">FY550_06990</name>
</gene>
<dbReference type="KEGG" id="kuy:FY550_06990"/>
<reference evidence="2 3" key="1">
    <citation type="submission" date="2019-08" db="EMBL/GenBank/DDBJ databases">
        <title>Complete genome sequence of Kushneria sp. YCWA18, a halophilic phosphate-solubilizing bacterium isolated from Daqiao saltern in China.</title>
        <authorList>
            <person name="Du G.-X."/>
            <person name="Qu L.-Y."/>
        </authorList>
    </citation>
    <scope>NUCLEOTIDE SEQUENCE [LARGE SCALE GENOMIC DNA]</scope>
    <source>
        <strain evidence="2 3">YCWA18</strain>
    </source>
</reference>
<comment type="similarity">
    <text evidence="1">Belongs to the ComF/GntX family.</text>
</comment>
<keyword evidence="3" id="KW-1185">Reference proteome</keyword>
<sequence length="225" mass="24880">MPGYCAFCLGPAAAGKPWCRACYAGLPHHRHACLQCGDVLKVNESRRCGRCLKSPPPFEATHVPWRYEGDIAATMQRFKFQADRRAGHLLAALMDEGLDSLSFAAPVGVLMPVPLHVSRARERGFDQTAWLARQLAARRGWQLLEAQRLRATPSQRDLDRRARRRNVAGAFRVPYALPETVILFDDVMTTGATFASLAQACRDAGASKISVLAVARTPSRDHRIC</sequence>